<protein>
    <submittedName>
        <fullName evidence="1">Uncharacterized protein</fullName>
    </submittedName>
</protein>
<name>A0ACC2AR80_DIPCM</name>
<comment type="caution">
    <text evidence="1">The sequence shown here is derived from an EMBL/GenBank/DDBJ whole genome shotgun (WGS) entry which is preliminary data.</text>
</comment>
<dbReference type="EMBL" id="CM055111">
    <property type="protein sequence ID" value="KAJ7520123.1"/>
    <property type="molecule type" value="Genomic_DNA"/>
</dbReference>
<proteinExistence type="predicted"/>
<keyword evidence="2" id="KW-1185">Reference proteome</keyword>
<dbReference type="Proteomes" id="UP001162992">
    <property type="component" value="Chromosome 20"/>
</dbReference>
<sequence>MSNQAGSEEKPASLDVSDLGSALPSEATGKDGAKLVKLLKNKLHSLATESTKYLESLSPEGKARVAALKELQRNHDELEVKFNEEKTLLEAKYQKLYEPLYLKRTDIVSGAVDVEGTKDEAAEVTSAAKGVPNFWLMALKTHELLAIQITQRDEEALKYLKDIKWSKLDSLNGFQLDFYFNPNPYFKNTLLSKTYHMVDDDEPILERATGTVIEWYPGKNLTQKVLRRKLKEGQIDAKPVIKTKQIESFFNIFNPPEIPEDGIDQDTAEELQDVLENDYDIGTIIKEKIIPHAVSWFTGEALQGEEFDDDEDEDDEDEEDEEDEDDDDEEDEEYEEVKDGEAPQKVLE</sequence>
<evidence type="ECO:0000313" key="2">
    <source>
        <dbReference type="Proteomes" id="UP001162992"/>
    </source>
</evidence>
<gene>
    <name evidence="1" type="ORF">O6H91_20G067600</name>
</gene>
<accession>A0ACC2AR80</accession>
<evidence type="ECO:0000313" key="1">
    <source>
        <dbReference type="EMBL" id="KAJ7520123.1"/>
    </source>
</evidence>
<organism evidence="1 2">
    <name type="scientific">Diphasiastrum complanatum</name>
    <name type="common">Issler's clubmoss</name>
    <name type="synonym">Lycopodium complanatum</name>
    <dbReference type="NCBI Taxonomy" id="34168"/>
    <lineage>
        <taxon>Eukaryota</taxon>
        <taxon>Viridiplantae</taxon>
        <taxon>Streptophyta</taxon>
        <taxon>Embryophyta</taxon>
        <taxon>Tracheophyta</taxon>
        <taxon>Lycopodiopsida</taxon>
        <taxon>Lycopodiales</taxon>
        <taxon>Lycopodiaceae</taxon>
        <taxon>Lycopodioideae</taxon>
        <taxon>Diphasiastrum</taxon>
    </lineage>
</organism>
<reference evidence="2" key="1">
    <citation type="journal article" date="2024" name="Proc. Natl. Acad. Sci. U.S.A.">
        <title>Extraordinary preservation of gene collinearity over three hundred million years revealed in homosporous lycophytes.</title>
        <authorList>
            <person name="Li C."/>
            <person name="Wickell D."/>
            <person name="Kuo L.Y."/>
            <person name="Chen X."/>
            <person name="Nie B."/>
            <person name="Liao X."/>
            <person name="Peng D."/>
            <person name="Ji J."/>
            <person name="Jenkins J."/>
            <person name="Williams M."/>
            <person name="Shu S."/>
            <person name="Plott C."/>
            <person name="Barry K."/>
            <person name="Rajasekar S."/>
            <person name="Grimwood J."/>
            <person name="Han X."/>
            <person name="Sun S."/>
            <person name="Hou Z."/>
            <person name="He W."/>
            <person name="Dai G."/>
            <person name="Sun C."/>
            <person name="Schmutz J."/>
            <person name="Leebens-Mack J.H."/>
            <person name="Li F.W."/>
            <person name="Wang L."/>
        </authorList>
    </citation>
    <scope>NUCLEOTIDE SEQUENCE [LARGE SCALE GENOMIC DNA]</scope>
    <source>
        <strain evidence="2">cv. PW_Plant_1</strain>
    </source>
</reference>